<gene>
    <name evidence="1" type="ORF">KIMC2_05500</name>
</gene>
<dbReference type="EMBL" id="AP026801">
    <property type="protein sequence ID" value="BDR55988.1"/>
    <property type="molecule type" value="Genomic_DNA"/>
</dbReference>
<sequence>MKVESKHASIDRNIVTKRDPGNLGSKRVRLRLMMLIKKTLIIKGLKPLMAIKIKLPAAKKPISR</sequence>
<keyword evidence="2" id="KW-1185">Reference proteome</keyword>
<accession>A0AAU9DM93</accession>
<proteinExistence type="predicted"/>
<protein>
    <submittedName>
        <fullName evidence="1">Uncharacterized protein</fullName>
    </submittedName>
</protein>
<name>A0AAU9DM93_9LACO</name>
<dbReference type="KEGG" id="xak:KIMC2_05500"/>
<evidence type="ECO:0000313" key="1">
    <source>
        <dbReference type="EMBL" id="BDR55988.1"/>
    </source>
</evidence>
<dbReference type="AlphaFoldDB" id="A0AAU9DM93"/>
<reference evidence="1 2" key="1">
    <citation type="journal article" date="2023" name="Microbiol. Spectr.">
        <title>Symbiosis of Carpenter Bees with Uncharacterized Lactic Acid Bacteria Showing NAD Auxotrophy.</title>
        <authorList>
            <person name="Kawasaki S."/>
            <person name="Ozawa K."/>
            <person name="Mori T."/>
            <person name="Yamamoto A."/>
            <person name="Ito M."/>
            <person name="Ohkuma M."/>
            <person name="Sakamoto M."/>
            <person name="Matsutani M."/>
        </authorList>
    </citation>
    <scope>NUCLEOTIDE SEQUENCE [LARGE SCALE GENOMIC DNA]</scope>
    <source>
        <strain evidence="1 2">KimC2</strain>
    </source>
</reference>
<organism evidence="1 2">
    <name type="scientific">Xylocopilactobacillus apis</name>
    <dbReference type="NCBI Taxonomy" id="2932183"/>
    <lineage>
        <taxon>Bacteria</taxon>
        <taxon>Bacillati</taxon>
        <taxon>Bacillota</taxon>
        <taxon>Bacilli</taxon>
        <taxon>Lactobacillales</taxon>
        <taxon>Lactobacillaceae</taxon>
        <taxon>Xylocopilactobacillus</taxon>
    </lineage>
</organism>
<evidence type="ECO:0000313" key="2">
    <source>
        <dbReference type="Proteomes" id="UP001321804"/>
    </source>
</evidence>
<dbReference type="Proteomes" id="UP001321804">
    <property type="component" value="Chromosome"/>
</dbReference>